<name>A0A0P1FIL9_THAGE</name>
<organism evidence="1 2">
    <name type="scientific">Thalassovita gelatinovora</name>
    <name type="common">Thalassobius gelatinovorus</name>
    <dbReference type="NCBI Taxonomy" id="53501"/>
    <lineage>
        <taxon>Bacteria</taxon>
        <taxon>Pseudomonadati</taxon>
        <taxon>Pseudomonadota</taxon>
        <taxon>Alphaproteobacteria</taxon>
        <taxon>Rhodobacterales</taxon>
        <taxon>Roseobacteraceae</taxon>
        <taxon>Thalassovita</taxon>
    </lineage>
</organism>
<dbReference type="PANTHER" id="PTHR37326:SF1">
    <property type="entry name" value="BLL3975 PROTEIN"/>
    <property type="match status" value="1"/>
</dbReference>
<dbReference type="STRING" id="53501.SAMN04488043_101274"/>
<evidence type="ECO:0000313" key="1">
    <source>
        <dbReference type="EMBL" id="CUH67400.1"/>
    </source>
</evidence>
<keyword evidence="2" id="KW-1185">Reference proteome</keyword>
<sequence length="137" mass="14676">MGVGNRNGVVSIMAELGGGGAVSPDILAMTERGLQRILHTLGMLPDYKPDAVRGTREFHAQGSVYAYQSGLFEPLKDIGDTVVSGETVGLIHHPDTPLQAADQIVSPYEGFVLCKRALAQIERGDAAFQIARDAEQR</sequence>
<dbReference type="EMBL" id="CYSA01000026">
    <property type="protein sequence ID" value="CUH67400.1"/>
    <property type="molecule type" value="Genomic_DNA"/>
</dbReference>
<dbReference type="AlphaFoldDB" id="A0A0P1FIL9"/>
<proteinExistence type="predicted"/>
<dbReference type="Gene3D" id="3.40.630.10">
    <property type="entry name" value="Zn peptidases"/>
    <property type="match status" value="1"/>
</dbReference>
<gene>
    <name evidence="1" type="ORF">TG4357_02985</name>
</gene>
<protein>
    <submittedName>
        <fullName evidence="1">Ectoine utilization protein EutE</fullName>
    </submittedName>
</protein>
<accession>A0A0P1FIL9</accession>
<dbReference type="PANTHER" id="PTHR37326">
    <property type="entry name" value="BLL3975 PROTEIN"/>
    <property type="match status" value="1"/>
</dbReference>
<dbReference type="InterPro" id="IPR053138">
    <property type="entry name" value="N-alpha-Ac-DABA_deacetylase"/>
</dbReference>
<dbReference type="Proteomes" id="UP000051587">
    <property type="component" value="Unassembled WGS sequence"/>
</dbReference>
<evidence type="ECO:0000313" key="2">
    <source>
        <dbReference type="Proteomes" id="UP000051587"/>
    </source>
</evidence>
<reference evidence="1 2" key="1">
    <citation type="submission" date="2015-09" db="EMBL/GenBank/DDBJ databases">
        <authorList>
            <consortium name="Swine Surveillance"/>
        </authorList>
    </citation>
    <scope>NUCLEOTIDE SEQUENCE [LARGE SCALE GENOMIC DNA]</scope>
    <source>
        <strain evidence="1 2">CECT 4357</strain>
    </source>
</reference>
<dbReference type="SUPFAM" id="SSF53187">
    <property type="entry name" value="Zn-dependent exopeptidases"/>
    <property type="match status" value="1"/>
</dbReference>